<comment type="caution">
    <text evidence="1">The sequence shown here is derived from an EMBL/GenBank/DDBJ whole genome shotgun (WGS) entry which is preliminary data.</text>
</comment>
<name>A0ABN9FL96_9NEOB</name>
<gene>
    <name evidence="1" type="ORF">SPARVUS_LOCUS12301055</name>
</gene>
<evidence type="ECO:0000313" key="2">
    <source>
        <dbReference type="Proteomes" id="UP001162483"/>
    </source>
</evidence>
<dbReference type="EMBL" id="CATNWA010017077">
    <property type="protein sequence ID" value="CAI9597779.1"/>
    <property type="molecule type" value="Genomic_DNA"/>
</dbReference>
<evidence type="ECO:0000313" key="1">
    <source>
        <dbReference type="EMBL" id="CAI9597779.1"/>
    </source>
</evidence>
<protein>
    <submittedName>
        <fullName evidence="1">Uncharacterized protein</fullName>
    </submittedName>
</protein>
<sequence length="61" mass="6778">MITDWPISDHMNWDLTQRSHTAICVLLCLEDTAGTNRGAAHSQASRTVMCESSENLTIQES</sequence>
<organism evidence="1 2">
    <name type="scientific">Staurois parvus</name>
    <dbReference type="NCBI Taxonomy" id="386267"/>
    <lineage>
        <taxon>Eukaryota</taxon>
        <taxon>Metazoa</taxon>
        <taxon>Chordata</taxon>
        <taxon>Craniata</taxon>
        <taxon>Vertebrata</taxon>
        <taxon>Euteleostomi</taxon>
        <taxon>Amphibia</taxon>
        <taxon>Batrachia</taxon>
        <taxon>Anura</taxon>
        <taxon>Neobatrachia</taxon>
        <taxon>Ranoidea</taxon>
        <taxon>Ranidae</taxon>
        <taxon>Staurois</taxon>
    </lineage>
</organism>
<proteinExistence type="predicted"/>
<reference evidence="1" key="1">
    <citation type="submission" date="2023-05" db="EMBL/GenBank/DDBJ databases">
        <authorList>
            <person name="Stuckert A."/>
        </authorList>
    </citation>
    <scope>NUCLEOTIDE SEQUENCE</scope>
</reference>
<accession>A0ABN9FL96</accession>
<dbReference type="Proteomes" id="UP001162483">
    <property type="component" value="Unassembled WGS sequence"/>
</dbReference>
<keyword evidence="2" id="KW-1185">Reference proteome</keyword>